<sequence>MRRMLDPKKEHRDDSHWELLKMGLLSNRPVSRRLAWTPQEALYQCIMSHREEPRLDIRRAQAATHKLQGVVHKMDKSCATISDRLSDLETRTSALKSDMVEVQGQVDAHEAQLLDVQWKLEDQENCQRRNNLQVLGVAEGEEGSEIRLLWNCCKSLP</sequence>
<dbReference type="Proteomes" id="UP001066276">
    <property type="component" value="Chromosome 6"/>
</dbReference>
<proteinExistence type="predicted"/>
<organism evidence="1 2">
    <name type="scientific">Pleurodeles waltl</name>
    <name type="common">Iberian ribbed newt</name>
    <dbReference type="NCBI Taxonomy" id="8319"/>
    <lineage>
        <taxon>Eukaryota</taxon>
        <taxon>Metazoa</taxon>
        <taxon>Chordata</taxon>
        <taxon>Craniata</taxon>
        <taxon>Vertebrata</taxon>
        <taxon>Euteleostomi</taxon>
        <taxon>Amphibia</taxon>
        <taxon>Batrachia</taxon>
        <taxon>Caudata</taxon>
        <taxon>Salamandroidea</taxon>
        <taxon>Salamandridae</taxon>
        <taxon>Pleurodelinae</taxon>
        <taxon>Pleurodeles</taxon>
    </lineage>
</organism>
<evidence type="ECO:0000313" key="1">
    <source>
        <dbReference type="EMBL" id="KAJ1141885.1"/>
    </source>
</evidence>
<comment type="caution">
    <text evidence="1">The sequence shown here is derived from an EMBL/GenBank/DDBJ whole genome shotgun (WGS) entry which is preliminary data.</text>
</comment>
<accession>A0AAV7QP97</accession>
<evidence type="ECO:0000313" key="2">
    <source>
        <dbReference type="Proteomes" id="UP001066276"/>
    </source>
</evidence>
<protein>
    <recommendedName>
        <fullName evidence="3">Tektin</fullName>
    </recommendedName>
</protein>
<gene>
    <name evidence="1" type="ORF">NDU88_008213</name>
</gene>
<name>A0AAV7QP97_PLEWA</name>
<dbReference type="AlphaFoldDB" id="A0AAV7QP97"/>
<keyword evidence="2" id="KW-1185">Reference proteome</keyword>
<evidence type="ECO:0008006" key="3">
    <source>
        <dbReference type="Google" id="ProtNLM"/>
    </source>
</evidence>
<reference evidence="1" key="1">
    <citation type="journal article" date="2022" name="bioRxiv">
        <title>Sequencing and chromosome-scale assembly of the giantPleurodeles waltlgenome.</title>
        <authorList>
            <person name="Brown T."/>
            <person name="Elewa A."/>
            <person name="Iarovenko S."/>
            <person name="Subramanian E."/>
            <person name="Araus A.J."/>
            <person name="Petzold A."/>
            <person name="Susuki M."/>
            <person name="Suzuki K.-i.T."/>
            <person name="Hayashi T."/>
            <person name="Toyoda A."/>
            <person name="Oliveira C."/>
            <person name="Osipova E."/>
            <person name="Leigh N.D."/>
            <person name="Simon A."/>
            <person name="Yun M.H."/>
        </authorList>
    </citation>
    <scope>NUCLEOTIDE SEQUENCE</scope>
    <source>
        <strain evidence="1">20211129_DDA</strain>
        <tissue evidence="1">Liver</tissue>
    </source>
</reference>
<dbReference type="EMBL" id="JANPWB010000010">
    <property type="protein sequence ID" value="KAJ1141885.1"/>
    <property type="molecule type" value="Genomic_DNA"/>
</dbReference>